<feature type="transmembrane region" description="Helical" evidence="5">
    <location>
        <begin position="170"/>
        <end position="187"/>
    </location>
</feature>
<evidence type="ECO:0000259" key="6">
    <source>
        <dbReference type="PROSITE" id="PS50850"/>
    </source>
</evidence>
<feature type="transmembrane region" description="Helical" evidence="5">
    <location>
        <begin position="208"/>
        <end position="235"/>
    </location>
</feature>
<keyword evidence="4 5" id="KW-0472">Membrane</keyword>
<evidence type="ECO:0000313" key="8">
    <source>
        <dbReference type="Proteomes" id="UP000274661"/>
    </source>
</evidence>
<accession>A0A3R9Y547</accession>
<dbReference type="GO" id="GO:0022857">
    <property type="term" value="F:transmembrane transporter activity"/>
    <property type="evidence" value="ECO:0007669"/>
    <property type="project" value="InterPro"/>
</dbReference>
<evidence type="ECO:0000313" key="7">
    <source>
        <dbReference type="EMBL" id="RST30347.1"/>
    </source>
</evidence>
<protein>
    <submittedName>
        <fullName evidence="7">MFS transporter</fullName>
    </submittedName>
</protein>
<dbReference type="PROSITE" id="PS50850">
    <property type="entry name" value="MFS"/>
    <property type="match status" value="1"/>
</dbReference>
<proteinExistence type="predicted"/>
<evidence type="ECO:0000256" key="4">
    <source>
        <dbReference type="ARBA" id="ARBA00023136"/>
    </source>
</evidence>
<name>A0A3R9Y547_9SPHN</name>
<reference evidence="7 8" key="1">
    <citation type="submission" date="2018-12" db="EMBL/GenBank/DDBJ databases">
        <title>Sphingomonas sp. HMF7854 Genome sequencing and assembly.</title>
        <authorList>
            <person name="Cha I."/>
            <person name="Kang H."/>
            <person name="Kim H."/>
            <person name="Kang J."/>
            <person name="Joh K."/>
        </authorList>
    </citation>
    <scope>NUCLEOTIDE SEQUENCE [LARGE SCALE GENOMIC DNA]</scope>
    <source>
        <strain evidence="7 8">HMF7854</strain>
    </source>
</reference>
<feature type="transmembrane region" description="Helical" evidence="5">
    <location>
        <begin position="12"/>
        <end position="29"/>
    </location>
</feature>
<feature type="transmembrane region" description="Helical" evidence="5">
    <location>
        <begin position="312"/>
        <end position="335"/>
    </location>
</feature>
<feature type="transmembrane region" description="Helical" evidence="5">
    <location>
        <begin position="288"/>
        <end position="306"/>
    </location>
</feature>
<comment type="caution">
    <text evidence="7">The sequence shown here is derived from an EMBL/GenBank/DDBJ whole genome shotgun (WGS) entry which is preliminary data.</text>
</comment>
<dbReference type="Pfam" id="PF07690">
    <property type="entry name" value="MFS_1"/>
    <property type="match status" value="2"/>
</dbReference>
<feature type="transmembrane region" description="Helical" evidence="5">
    <location>
        <begin position="82"/>
        <end position="101"/>
    </location>
</feature>
<evidence type="ECO:0000256" key="2">
    <source>
        <dbReference type="ARBA" id="ARBA00022692"/>
    </source>
</evidence>
<keyword evidence="8" id="KW-1185">Reference proteome</keyword>
<evidence type="ECO:0000256" key="1">
    <source>
        <dbReference type="ARBA" id="ARBA00004141"/>
    </source>
</evidence>
<dbReference type="Proteomes" id="UP000274661">
    <property type="component" value="Unassembled WGS sequence"/>
</dbReference>
<keyword evidence="2 5" id="KW-0812">Transmembrane</keyword>
<feature type="transmembrane region" description="Helical" evidence="5">
    <location>
        <begin position="347"/>
        <end position="369"/>
    </location>
</feature>
<dbReference type="InterPro" id="IPR036259">
    <property type="entry name" value="MFS_trans_sf"/>
</dbReference>
<organism evidence="7 8">
    <name type="scientific">Sphingomonas ginkgonis</name>
    <dbReference type="NCBI Taxonomy" id="2315330"/>
    <lineage>
        <taxon>Bacteria</taxon>
        <taxon>Pseudomonadati</taxon>
        <taxon>Pseudomonadota</taxon>
        <taxon>Alphaproteobacteria</taxon>
        <taxon>Sphingomonadales</taxon>
        <taxon>Sphingomonadaceae</taxon>
        <taxon>Sphingomonas</taxon>
    </lineage>
</organism>
<feature type="domain" description="Major facilitator superfamily (MFS) profile" evidence="6">
    <location>
        <begin position="16"/>
        <end position="401"/>
    </location>
</feature>
<comment type="subcellular location">
    <subcellularLocation>
        <location evidence="1">Membrane</location>
        <topology evidence="1">Multi-pass membrane protein</topology>
    </subcellularLocation>
</comment>
<dbReference type="InterPro" id="IPR011701">
    <property type="entry name" value="MFS"/>
</dbReference>
<dbReference type="InterPro" id="IPR050382">
    <property type="entry name" value="MFS_Na/Anion_cotransporter"/>
</dbReference>
<evidence type="ECO:0000256" key="3">
    <source>
        <dbReference type="ARBA" id="ARBA00022989"/>
    </source>
</evidence>
<dbReference type="PRINTS" id="PR01035">
    <property type="entry name" value="TCRTETA"/>
</dbReference>
<dbReference type="InterPro" id="IPR001958">
    <property type="entry name" value="Tet-R_TetA/multi-R_MdtG-like"/>
</dbReference>
<dbReference type="Gene3D" id="1.20.1250.20">
    <property type="entry name" value="MFS general substrate transporter like domains"/>
    <property type="match status" value="2"/>
</dbReference>
<keyword evidence="3 5" id="KW-1133">Transmembrane helix</keyword>
<dbReference type="RefSeq" id="WP_126718179.1">
    <property type="nucleotide sequence ID" value="NZ_RWJF01000001.1"/>
</dbReference>
<dbReference type="OrthoDB" id="9794076at2"/>
<dbReference type="PANTHER" id="PTHR11662:SF399">
    <property type="entry name" value="FI19708P1-RELATED"/>
    <property type="match status" value="1"/>
</dbReference>
<dbReference type="PANTHER" id="PTHR11662">
    <property type="entry name" value="SOLUTE CARRIER FAMILY 17"/>
    <property type="match status" value="1"/>
</dbReference>
<dbReference type="InterPro" id="IPR020846">
    <property type="entry name" value="MFS_dom"/>
</dbReference>
<dbReference type="GO" id="GO:0016020">
    <property type="term" value="C:membrane"/>
    <property type="evidence" value="ECO:0007669"/>
    <property type="project" value="UniProtKB-SubCell"/>
</dbReference>
<gene>
    <name evidence="7" type="ORF">HMF7854_05555</name>
</gene>
<dbReference type="AlphaFoldDB" id="A0A3R9Y547"/>
<evidence type="ECO:0000256" key="5">
    <source>
        <dbReference type="SAM" id="Phobius"/>
    </source>
</evidence>
<feature type="transmembrane region" description="Helical" evidence="5">
    <location>
        <begin position="375"/>
        <end position="395"/>
    </location>
</feature>
<sequence length="406" mass="42396">MASIADRTGRAALRWLVVLLGAAVFLNYVDRGAVGIAAPLMKGDLKLTNEQFGIAVSAFFWIYAPVQLVVGWLCDRFSVTRILAGGVLLWAASTLLIGFAGGFASLLVLRVLLGVGESIAFPASSKIIAEQVPAGGRGAANAIVSAALALGPAVGTLAGGAILASLGWRAIFWIFGVITLVWLLPWSRAARTLAAGRERPAPVPLGRLLGRWSLWAMSIAHFASNYTFYFLLTWLPLFLTKSQGYTIWQMTLLATFGYAVQAAAATVAGTLSDRWTRAGHDEGRIRRAMMVGGQLVAAVAVLGIFVAGSGPILALMLALAGAATGVLSLNTYAVGQMFAGPRAAGSWIGFQNALGNMSGILGPIVTGALVDNAGYASAFLVTGAVALFGALWWLVAVPRIHQVALD</sequence>
<dbReference type="SUPFAM" id="SSF103473">
    <property type="entry name" value="MFS general substrate transporter"/>
    <property type="match status" value="1"/>
</dbReference>
<feature type="transmembrane region" description="Helical" evidence="5">
    <location>
        <begin position="52"/>
        <end position="70"/>
    </location>
</feature>
<dbReference type="EMBL" id="RWJF01000001">
    <property type="protein sequence ID" value="RST30347.1"/>
    <property type="molecule type" value="Genomic_DNA"/>
</dbReference>
<feature type="transmembrane region" description="Helical" evidence="5">
    <location>
        <begin position="247"/>
        <end position="268"/>
    </location>
</feature>